<accession>A0ABS2NDB5</accession>
<dbReference type="Proteomes" id="UP001646157">
    <property type="component" value="Unassembled WGS sequence"/>
</dbReference>
<feature type="domain" description="Helix-turn-helix" evidence="1">
    <location>
        <begin position="6"/>
        <end position="54"/>
    </location>
</feature>
<dbReference type="RefSeq" id="WP_205172486.1">
    <property type="nucleotide sequence ID" value="NZ_JAFBDZ010000002.1"/>
</dbReference>
<dbReference type="Gene3D" id="1.10.10.10">
    <property type="entry name" value="Winged helix-like DNA-binding domain superfamily/Winged helix DNA-binding domain"/>
    <property type="match status" value="1"/>
</dbReference>
<evidence type="ECO:0000313" key="3">
    <source>
        <dbReference type="Proteomes" id="UP001646157"/>
    </source>
</evidence>
<evidence type="ECO:0000313" key="2">
    <source>
        <dbReference type="EMBL" id="MBM7585804.1"/>
    </source>
</evidence>
<dbReference type="NCBIfam" id="TIGR01764">
    <property type="entry name" value="excise"/>
    <property type="match status" value="1"/>
</dbReference>
<protein>
    <submittedName>
        <fullName evidence="2">Excisionase family DNA binding protein</fullName>
    </submittedName>
</protein>
<evidence type="ECO:0000259" key="1">
    <source>
        <dbReference type="Pfam" id="PF12728"/>
    </source>
</evidence>
<dbReference type="SUPFAM" id="SSF46955">
    <property type="entry name" value="Putative DNA-binding domain"/>
    <property type="match status" value="1"/>
</dbReference>
<sequence>MQRRTLKVQEVADYLGVHQDTIYTMVREKQIPHFKVRRRILFTVESIDAWIRERESEITKEAI</sequence>
<dbReference type="InterPro" id="IPR009061">
    <property type="entry name" value="DNA-bd_dom_put_sf"/>
</dbReference>
<dbReference type="InterPro" id="IPR041657">
    <property type="entry name" value="HTH_17"/>
</dbReference>
<proteinExistence type="predicted"/>
<reference evidence="2 3" key="1">
    <citation type="submission" date="2021-01" db="EMBL/GenBank/DDBJ databases">
        <title>Genomic Encyclopedia of Type Strains, Phase IV (KMG-IV): sequencing the most valuable type-strain genomes for metagenomic binning, comparative biology and taxonomic classification.</title>
        <authorList>
            <person name="Goeker M."/>
        </authorList>
    </citation>
    <scope>NUCLEOTIDE SEQUENCE [LARGE SCALE GENOMIC DNA]</scope>
    <source>
        <strain evidence="2 3">DSM 24834</strain>
    </source>
</reference>
<organism evidence="2 3">
    <name type="scientific">Rossellomorea pakistanensis</name>
    <dbReference type="NCBI Taxonomy" id="992288"/>
    <lineage>
        <taxon>Bacteria</taxon>
        <taxon>Bacillati</taxon>
        <taxon>Bacillota</taxon>
        <taxon>Bacilli</taxon>
        <taxon>Bacillales</taxon>
        <taxon>Bacillaceae</taxon>
        <taxon>Rossellomorea</taxon>
    </lineage>
</organism>
<keyword evidence="3" id="KW-1185">Reference proteome</keyword>
<gene>
    <name evidence="2" type="ORF">JOC86_002346</name>
</gene>
<dbReference type="InterPro" id="IPR010093">
    <property type="entry name" value="SinI_DNA-bd"/>
</dbReference>
<dbReference type="Pfam" id="PF12728">
    <property type="entry name" value="HTH_17"/>
    <property type="match status" value="1"/>
</dbReference>
<comment type="caution">
    <text evidence="2">The sequence shown here is derived from an EMBL/GenBank/DDBJ whole genome shotgun (WGS) entry which is preliminary data.</text>
</comment>
<dbReference type="EMBL" id="JAFBDZ010000002">
    <property type="protein sequence ID" value="MBM7585804.1"/>
    <property type="molecule type" value="Genomic_DNA"/>
</dbReference>
<name>A0ABS2NDB5_9BACI</name>
<dbReference type="InterPro" id="IPR036388">
    <property type="entry name" value="WH-like_DNA-bd_sf"/>
</dbReference>